<reference evidence="19" key="1">
    <citation type="submission" date="2019-11" db="EMBL/GenBank/DDBJ databases">
        <authorList>
            <person name="Feng L."/>
        </authorList>
    </citation>
    <scope>NUCLEOTIDE SEQUENCE</scope>
    <source>
        <strain evidence="19">VatypicaLFYP47</strain>
    </source>
</reference>
<feature type="binding site" evidence="12 17">
    <location>
        <position position="356"/>
    </location>
    <ligand>
        <name>Zn(2+)</name>
        <dbReference type="ChEBI" id="CHEBI:29105"/>
    </ligand>
</feature>
<dbReference type="PRINTS" id="PR00083">
    <property type="entry name" value="HOLDHDRGNASE"/>
</dbReference>
<gene>
    <name evidence="12 19" type="primary">hisD</name>
    <name evidence="19" type="ORF">VALFYP47_01088</name>
</gene>
<comment type="pathway">
    <text evidence="2 12">Amino-acid biosynthesis; L-histidine biosynthesis; L-histidine from 5-phospho-alpha-D-ribose 1-diphosphate: step 9/9.</text>
</comment>
<dbReference type="PANTHER" id="PTHR21256:SF2">
    <property type="entry name" value="HISTIDINE BIOSYNTHESIS TRIFUNCTIONAL PROTEIN"/>
    <property type="match status" value="1"/>
</dbReference>
<name>A0A6N3ADM3_9FIRM</name>
<organism evidence="19">
    <name type="scientific">Veillonella atypica</name>
    <dbReference type="NCBI Taxonomy" id="39777"/>
    <lineage>
        <taxon>Bacteria</taxon>
        <taxon>Bacillati</taxon>
        <taxon>Bacillota</taxon>
        <taxon>Negativicutes</taxon>
        <taxon>Veillonellales</taxon>
        <taxon>Veillonellaceae</taxon>
        <taxon>Veillonella</taxon>
    </lineage>
</organism>
<proteinExistence type="inferred from homology"/>
<feature type="binding site" evidence="12 16">
    <location>
        <position position="257"/>
    </location>
    <ligand>
        <name>substrate</name>
    </ligand>
</feature>
<keyword evidence="10 12" id="KW-0368">Histidine biosynthesis</keyword>
<evidence type="ECO:0000256" key="14">
    <source>
        <dbReference type="PIRSR" id="PIRSR000099-1"/>
    </source>
</evidence>
<feature type="binding site" evidence="12 16">
    <location>
        <position position="232"/>
    </location>
    <ligand>
        <name>substrate</name>
    </ligand>
</feature>
<evidence type="ECO:0000256" key="4">
    <source>
        <dbReference type="ARBA" id="ARBA00012965"/>
    </source>
</evidence>
<feature type="binding site" evidence="12 16">
    <location>
        <position position="254"/>
    </location>
    <ligand>
        <name>substrate</name>
    </ligand>
</feature>
<evidence type="ECO:0000256" key="7">
    <source>
        <dbReference type="ARBA" id="ARBA00022833"/>
    </source>
</evidence>
<evidence type="ECO:0000256" key="10">
    <source>
        <dbReference type="ARBA" id="ARBA00023102"/>
    </source>
</evidence>
<dbReference type="FunFam" id="1.20.5.1300:FF:000002">
    <property type="entry name" value="Histidinol dehydrogenase, chloroplastic"/>
    <property type="match status" value="1"/>
</dbReference>
<dbReference type="NCBIfam" id="TIGR00069">
    <property type="entry name" value="hisD"/>
    <property type="match status" value="1"/>
</dbReference>
<dbReference type="InterPro" id="IPR001692">
    <property type="entry name" value="Histidinol_DH_CS"/>
</dbReference>
<dbReference type="InterPro" id="IPR012131">
    <property type="entry name" value="Hstdl_DH"/>
</dbReference>
<dbReference type="FunFam" id="3.40.50.1980:FF:000001">
    <property type="entry name" value="Histidinol dehydrogenase"/>
    <property type="match status" value="1"/>
</dbReference>
<evidence type="ECO:0000256" key="6">
    <source>
        <dbReference type="ARBA" id="ARBA00022723"/>
    </source>
</evidence>
<dbReference type="UniPathway" id="UPA00031">
    <property type="reaction ID" value="UER00014"/>
</dbReference>
<dbReference type="GO" id="GO:0005829">
    <property type="term" value="C:cytosol"/>
    <property type="evidence" value="ECO:0007669"/>
    <property type="project" value="TreeGrafter"/>
</dbReference>
<evidence type="ECO:0000256" key="5">
    <source>
        <dbReference type="ARBA" id="ARBA00022605"/>
    </source>
</evidence>
<keyword evidence="8 12" id="KW-0560">Oxidoreductase</keyword>
<evidence type="ECO:0000313" key="19">
    <source>
        <dbReference type="EMBL" id="VYT88478.1"/>
    </source>
</evidence>
<feature type="binding site" evidence="12 15">
    <location>
        <position position="186"/>
    </location>
    <ligand>
        <name>NAD(+)</name>
        <dbReference type="ChEBI" id="CHEBI:57540"/>
    </ligand>
</feature>
<dbReference type="RefSeq" id="WP_156717912.1">
    <property type="nucleotide sequence ID" value="NZ_CACRUN010000011.1"/>
</dbReference>
<evidence type="ECO:0000256" key="16">
    <source>
        <dbReference type="PIRSR" id="PIRSR000099-3"/>
    </source>
</evidence>
<dbReference type="PANTHER" id="PTHR21256">
    <property type="entry name" value="HISTIDINOL DEHYDROGENASE HDH"/>
    <property type="match status" value="1"/>
</dbReference>
<evidence type="ECO:0000256" key="3">
    <source>
        <dbReference type="ARBA" id="ARBA00010178"/>
    </source>
</evidence>
<evidence type="ECO:0000256" key="1">
    <source>
        <dbReference type="ARBA" id="ARBA00003850"/>
    </source>
</evidence>
<evidence type="ECO:0000256" key="11">
    <source>
        <dbReference type="ARBA" id="ARBA00049489"/>
    </source>
</evidence>
<evidence type="ECO:0000256" key="13">
    <source>
        <dbReference type="PIRNR" id="PIRNR000099"/>
    </source>
</evidence>
<feature type="binding site" evidence="12 16">
    <location>
        <position position="323"/>
    </location>
    <ligand>
        <name>substrate</name>
    </ligand>
</feature>
<dbReference type="GO" id="GO:0008270">
    <property type="term" value="F:zinc ion binding"/>
    <property type="evidence" value="ECO:0007669"/>
    <property type="project" value="UniProtKB-UniRule"/>
</dbReference>
<keyword evidence="6 12" id="KW-0479">Metal-binding</keyword>
<dbReference type="EC" id="1.1.1.23" evidence="4 12"/>
<dbReference type="InterPro" id="IPR022695">
    <property type="entry name" value="Histidinol_DH_monofunct"/>
</dbReference>
<dbReference type="Gene3D" id="3.40.50.1980">
    <property type="entry name" value="Nitrogenase molybdenum iron protein domain"/>
    <property type="match status" value="2"/>
</dbReference>
<dbReference type="SUPFAM" id="SSF53720">
    <property type="entry name" value="ALDH-like"/>
    <property type="match status" value="1"/>
</dbReference>
<comment type="function">
    <text evidence="1 12">Catalyzes the sequential NAD-dependent oxidations of L-histidinol to L-histidinaldehyde and then to L-histidine.</text>
</comment>
<sequence length="425" mass="46485">MKIYKESLDAMLSIVRQYTQQTTDMEIERRVYDIIENVRANGDAALREYSEKFDGVKLDDFKVDQSIIDAAWDNLPEDLKHALLVAKKNITEFHSREIEQGFVDMDTPGITRGQKVTPLARVGLYVPGGTAAYPSTIMMTALPAKIAGVKEIIMVTPPQKDGINPAVLGAAKLAGVDAVYQVGGAQGVAALAYGTEQIPKVDKIVGPGNIYVATAKRQVFGQVDIDMIAGPSEIGVIADESANPVHLAADLLSQAEHDPRARAIMVTNSEKLANLVSDEVERQLSQLPRESIARPAIENNSYIAVMDSVEDMFTVMNEVAPEHLEIQLPDPMEYMSMVENAGSVFLGRYASEPLGDYVGGTNHVLPTSGTAKFSSPLGVYDFVKRISFTQFSRERLQEVAKDITTLARTEGLEAHARAIEVRFEK</sequence>
<feature type="binding site" evidence="12 17">
    <location>
        <position position="415"/>
    </location>
    <ligand>
        <name>Zn(2+)</name>
        <dbReference type="ChEBI" id="CHEBI:29105"/>
    </ligand>
</feature>
<feature type="binding site" evidence="12 17">
    <location>
        <position position="257"/>
    </location>
    <ligand>
        <name>Zn(2+)</name>
        <dbReference type="ChEBI" id="CHEBI:29105"/>
    </ligand>
</feature>
<evidence type="ECO:0000256" key="9">
    <source>
        <dbReference type="ARBA" id="ARBA00023027"/>
    </source>
</evidence>
<dbReference type="Gene3D" id="1.20.5.1300">
    <property type="match status" value="1"/>
</dbReference>
<comment type="cofactor">
    <cofactor evidence="12 17">
        <name>Zn(2+)</name>
        <dbReference type="ChEBI" id="CHEBI:29105"/>
    </cofactor>
    <text evidence="12 17">Binds 1 zinc ion per subunit.</text>
</comment>
<dbReference type="InterPro" id="IPR016161">
    <property type="entry name" value="Ald_DH/histidinol_DH"/>
</dbReference>
<dbReference type="Pfam" id="PF00815">
    <property type="entry name" value="Histidinol_dh"/>
    <property type="match status" value="1"/>
</dbReference>
<protein>
    <recommendedName>
        <fullName evidence="4 12">Histidinol dehydrogenase</fullName>
        <shortName evidence="12">HDH</shortName>
        <ecNumber evidence="4 12">1.1.1.23</ecNumber>
    </recommendedName>
</protein>
<dbReference type="GO" id="GO:0004399">
    <property type="term" value="F:histidinol dehydrogenase activity"/>
    <property type="evidence" value="ECO:0007669"/>
    <property type="project" value="UniProtKB-UniRule"/>
</dbReference>
<dbReference type="AlphaFoldDB" id="A0A6N3ADM3"/>
<feature type="active site" description="Proton acceptor" evidence="12 14">
    <location>
        <position position="323"/>
    </location>
</feature>
<feature type="binding site" evidence="12 16">
    <location>
        <position position="415"/>
    </location>
    <ligand>
        <name>substrate</name>
    </ligand>
</feature>
<dbReference type="FunFam" id="3.40.50.1980:FF:000026">
    <property type="entry name" value="Histidinol dehydrogenase"/>
    <property type="match status" value="1"/>
</dbReference>
<feature type="binding site" evidence="12 16">
    <location>
        <position position="356"/>
    </location>
    <ligand>
        <name>substrate</name>
    </ligand>
</feature>
<dbReference type="EMBL" id="CACRUN010000011">
    <property type="protein sequence ID" value="VYT88478.1"/>
    <property type="molecule type" value="Genomic_DNA"/>
</dbReference>
<keyword evidence="5 12" id="KW-0028">Amino-acid biosynthesis</keyword>
<dbReference type="PIRSF" id="PIRSF000099">
    <property type="entry name" value="Histidinol_dh"/>
    <property type="match status" value="1"/>
</dbReference>
<evidence type="ECO:0000256" key="8">
    <source>
        <dbReference type="ARBA" id="ARBA00023002"/>
    </source>
</evidence>
<evidence type="ECO:0000256" key="17">
    <source>
        <dbReference type="PIRSR" id="PIRSR000099-4"/>
    </source>
</evidence>
<evidence type="ECO:0000256" key="18">
    <source>
        <dbReference type="RuleBase" id="RU004175"/>
    </source>
</evidence>
<comment type="similarity">
    <text evidence="3 12 13 18">Belongs to the histidinol dehydrogenase family.</text>
</comment>
<dbReference type="CDD" id="cd06572">
    <property type="entry name" value="Histidinol_dh"/>
    <property type="match status" value="1"/>
</dbReference>
<evidence type="ECO:0000256" key="15">
    <source>
        <dbReference type="PIRSR" id="PIRSR000099-2"/>
    </source>
</evidence>
<dbReference type="GO" id="GO:0000105">
    <property type="term" value="P:L-histidine biosynthetic process"/>
    <property type="evidence" value="ECO:0007669"/>
    <property type="project" value="UniProtKB-UniRule"/>
</dbReference>
<evidence type="ECO:0000256" key="12">
    <source>
        <dbReference type="HAMAP-Rule" id="MF_01024"/>
    </source>
</evidence>
<comment type="catalytic activity">
    <reaction evidence="11 12">
        <text>L-histidinol + 2 NAD(+) + H2O = L-histidine + 2 NADH + 3 H(+)</text>
        <dbReference type="Rhea" id="RHEA:20641"/>
        <dbReference type="ChEBI" id="CHEBI:15377"/>
        <dbReference type="ChEBI" id="CHEBI:15378"/>
        <dbReference type="ChEBI" id="CHEBI:57540"/>
        <dbReference type="ChEBI" id="CHEBI:57595"/>
        <dbReference type="ChEBI" id="CHEBI:57699"/>
        <dbReference type="ChEBI" id="CHEBI:57945"/>
        <dbReference type="EC" id="1.1.1.23"/>
    </reaction>
</comment>
<feature type="binding site" evidence="12 15">
    <location>
        <position position="209"/>
    </location>
    <ligand>
        <name>NAD(+)</name>
        <dbReference type="ChEBI" id="CHEBI:57540"/>
    </ligand>
</feature>
<evidence type="ECO:0000256" key="2">
    <source>
        <dbReference type="ARBA" id="ARBA00004940"/>
    </source>
</evidence>
<keyword evidence="7 12" id="KW-0862">Zinc</keyword>
<feature type="binding site" evidence="12 17">
    <location>
        <position position="254"/>
    </location>
    <ligand>
        <name>Zn(2+)</name>
        <dbReference type="ChEBI" id="CHEBI:29105"/>
    </ligand>
</feature>
<feature type="binding site" evidence="12 16">
    <location>
        <position position="410"/>
    </location>
    <ligand>
        <name>substrate</name>
    </ligand>
</feature>
<feature type="binding site" evidence="12 15">
    <location>
        <position position="125"/>
    </location>
    <ligand>
        <name>NAD(+)</name>
        <dbReference type="ChEBI" id="CHEBI:57540"/>
    </ligand>
</feature>
<dbReference type="HAMAP" id="MF_01024">
    <property type="entry name" value="HisD"/>
    <property type="match status" value="1"/>
</dbReference>
<dbReference type="PROSITE" id="PS00611">
    <property type="entry name" value="HISOL_DEHYDROGENASE"/>
    <property type="match status" value="1"/>
</dbReference>
<dbReference type="GO" id="GO:0051287">
    <property type="term" value="F:NAD binding"/>
    <property type="evidence" value="ECO:0007669"/>
    <property type="project" value="InterPro"/>
</dbReference>
<feature type="active site" description="Proton acceptor" evidence="12 14">
    <location>
        <position position="322"/>
    </location>
</feature>
<keyword evidence="9 12" id="KW-0520">NAD</keyword>
<accession>A0A6N3ADM3</accession>